<keyword evidence="3 9" id="KW-0240">DNA-directed RNA polymerase</keyword>
<reference evidence="9 10" key="1">
    <citation type="journal article" date="2001" name="Science">
        <title>The genome of the natural genetic engineer Agrobacterium tumefaciens C58.</title>
        <authorList>
            <person name="Wood D.W."/>
            <person name="Setubal J.C."/>
            <person name="Kaul R."/>
            <person name="Monks D.E."/>
            <person name="Kitajima J.P."/>
            <person name="Okura V.K."/>
            <person name="Zhou Y."/>
            <person name="Chen L."/>
            <person name="Wood G.E."/>
            <person name="Almeida N.F.Jr."/>
            <person name="Woo L."/>
            <person name="Chen Y."/>
            <person name="Paulsen I.T."/>
            <person name="Eisen J.A."/>
            <person name="Karp P.D."/>
            <person name="Bovee D.Sr."/>
            <person name="Chapman P."/>
            <person name="Clendenning J."/>
            <person name="Deatherage G."/>
            <person name="Gillet W."/>
            <person name="Grant C."/>
            <person name="Kutyavin T."/>
            <person name="Levy R."/>
            <person name="Li M.J."/>
            <person name="McClelland E."/>
            <person name="Palmieri A."/>
            <person name="Raymond C."/>
            <person name="Rouse G."/>
            <person name="Saenphimmachak C."/>
            <person name="Wu Z."/>
            <person name="Romero P."/>
            <person name="Gordon D."/>
            <person name="Zhang S."/>
            <person name="Yoo H."/>
            <person name="Tao Y."/>
            <person name="Biddle P."/>
            <person name="Jung M."/>
            <person name="Krespan W."/>
            <person name="Perry M."/>
            <person name="Gordon-Kamm B."/>
            <person name="Liao L."/>
            <person name="Kim S."/>
            <person name="Hendrick C."/>
            <person name="Zhao Z.Y."/>
            <person name="Dolan M."/>
            <person name="Chumley F."/>
            <person name="Tingey S.V."/>
            <person name="Tomb J.F."/>
            <person name="Gordon M.P."/>
            <person name="Olson M.V."/>
            <person name="Nester E.W."/>
        </authorList>
    </citation>
    <scope>NUCLEOTIDE SEQUENCE [LARGE SCALE GENOMIC DNA]</scope>
    <source>
        <strain evidence="10">C58 / ATCC 33970</strain>
    </source>
</reference>
<dbReference type="EMBL" id="AE007869">
    <property type="protein sequence ID" value="AAK86987.1"/>
    <property type="molecule type" value="Genomic_DNA"/>
</dbReference>
<dbReference type="SUPFAM" id="SSF56672">
    <property type="entry name" value="DNA/RNA polymerases"/>
    <property type="match status" value="1"/>
</dbReference>
<dbReference type="PATRIC" id="fig|176299.10.peg.1203"/>
<dbReference type="AlphaFoldDB" id="A9CJE6"/>
<dbReference type="HOGENOM" id="CLU_003364_4_0_5"/>
<dbReference type="GO" id="GO:0003677">
    <property type="term" value="F:DNA binding"/>
    <property type="evidence" value="ECO:0007669"/>
    <property type="project" value="InterPro"/>
</dbReference>
<dbReference type="InterPro" id="IPR046950">
    <property type="entry name" value="DNA-dir_Rpol_C_phage-type"/>
</dbReference>
<dbReference type="PANTHER" id="PTHR10102:SF0">
    <property type="entry name" value="DNA-DIRECTED RNA POLYMERASE, MITOCHONDRIAL"/>
    <property type="match status" value="1"/>
</dbReference>
<evidence type="ECO:0000259" key="8">
    <source>
        <dbReference type="SMART" id="SM01311"/>
    </source>
</evidence>
<protein>
    <recommendedName>
        <fullName evidence="2">DNA-directed RNA polymerase</fullName>
        <ecNumber evidence="2">2.7.7.6</ecNumber>
    </recommendedName>
</protein>
<dbReference type="InterPro" id="IPR037159">
    <property type="entry name" value="RNA_POL_N_sf"/>
</dbReference>
<keyword evidence="6" id="KW-0804">Transcription</keyword>
<evidence type="ECO:0000256" key="4">
    <source>
        <dbReference type="ARBA" id="ARBA00022679"/>
    </source>
</evidence>
<dbReference type="GeneID" id="1133221"/>
<dbReference type="Pfam" id="PF14700">
    <property type="entry name" value="RPOL_N"/>
    <property type="match status" value="1"/>
</dbReference>
<dbReference type="PROSITE" id="PS00900">
    <property type="entry name" value="RNA_POL_PHAGE_1"/>
    <property type="match status" value="1"/>
</dbReference>
<evidence type="ECO:0000313" key="10">
    <source>
        <dbReference type="Proteomes" id="UP000000813"/>
    </source>
</evidence>
<dbReference type="GO" id="GO:0006351">
    <property type="term" value="P:DNA-templated transcription"/>
    <property type="evidence" value="ECO:0007669"/>
    <property type="project" value="InterPro"/>
</dbReference>
<dbReference type="PANTHER" id="PTHR10102">
    <property type="entry name" value="DNA-DIRECTED RNA POLYMERASE, MITOCHONDRIAL"/>
    <property type="match status" value="1"/>
</dbReference>
<dbReference type="GO" id="GO:0003899">
    <property type="term" value="F:DNA-directed RNA polymerase activity"/>
    <property type="evidence" value="ECO:0007669"/>
    <property type="project" value="UniProtKB-EC"/>
</dbReference>
<dbReference type="SMART" id="SM01311">
    <property type="entry name" value="RPOL_N"/>
    <property type="match status" value="1"/>
</dbReference>
<dbReference type="Gene3D" id="1.10.150.20">
    <property type="entry name" value="5' to 3' exonuclease, C-terminal subdomain"/>
    <property type="match status" value="1"/>
</dbReference>
<dbReference type="KEGG" id="atu:Atu1183"/>
<sequence length="863" mass="97076">MIELDTTNELFLAAHGCLPTEHEAWEKQIALEEEMRSAGIARFEKGLEKNREKNAEASNLSSRRMIIHAHAQVIAGLEAFLAEASSGKAGKKHTAVAYLKDADLDVVAHLTLRNLFDYVSMRMKLTPLSIRLAAMVEDELFFNAFKGHDKDAYEYARKKISEQTHNAVHQKRAMTKHAKHKGAEWQDWSQDVKAKVGLKLIEIAVEQTGLFEIVRQSEGAHNTNIYVVATKETLDWLATENSRLAPLSPVYLPTLVPPRPWTSPFRGGYWSGRVRNLRLIKTGNRQYLMDLESVDMPKVYHSINAMQNTAWSINHRVYEVMASLWDNQSTLACIPQADDMPLPEKPMWLAPEMKREDMSPEQLEEFSRWKSERTTIYEANARAVSKRLAFSRMLGVATRFKDEEEFYFPHQMDFRGRVYAVPLFLNPQGDDASHGLLQFANSVPITNEEGADWLAIHGAGLWGVDKCSMNERVEWVMANQREILASAENPYDNRFWLTAEKPWQALAFCFEWQGYVAEGFAFHSHLPVQMDGTCNGLQNFSAMLLDEIGGAAVNLVPSDKPNDIYATVASVLIAKLRDIAAACPEDTTTKEVKDKETKENKTIVVESDGSMARKWLAYGITRKVTKRPVMTLAYGASEFGFREQVFTDTVTPWKQAAGEAFPFEGTGFAAASFLGLLIWDCVGEVVVAAAGAMDWLQKVAKIAAKESLPVIWNTPAGLKVMQEYTTSEQKRLELTFQKVRLQLSIDVASKKIDKRKQGSGISPNWVHSMDAAHMQLTVSRCHDEGIRSFSLIHDSYGTHAGNAWAMAQFLREEFVKMYGDHDVLAEFGREITAMLPEGTQLPPLPEKGSLDLSQVLESAFFFA</sequence>
<evidence type="ECO:0000256" key="7">
    <source>
        <dbReference type="ARBA" id="ARBA00048552"/>
    </source>
</evidence>
<dbReference type="eggNOG" id="COG5108">
    <property type="taxonomic scope" value="Bacteria"/>
</dbReference>
<reference evidence="9 10" key="2">
    <citation type="journal article" date="2001" name="Science">
        <title>Genome sequence of the plant pathogen and biotechnology agent Agrobacterium tumefaciens C58.</title>
        <authorList>
            <person name="Goodner B."/>
            <person name="Hinkle G."/>
            <person name="Gattung S."/>
            <person name="Miller N."/>
            <person name="Blanchard M."/>
            <person name="Qurollo B."/>
            <person name="Goldman B.S."/>
            <person name="Cao Y."/>
            <person name="Askenazi M."/>
            <person name="Halling C."/>
            <person name="Mullin L."/>
            <person name="Houmiel K."/>
            <person name="Gordon J."/>
            <person name="Vaudin M."/>
            <person name="Iartchouk O."/>
            <person name="Epp A."/>
            <person name="Liu F."/>
            <person name="Wollam C."/>
            <person name="Allinger M."/>
            <person name="Doughty D."/>
            <person name="Scott C."/>
            <person name="Lappas C."/>
            <person name="Markelz B."/>
            <person name="Flanagan C."/>
            <person name="Crowell C."/>
            <person name="Gurson J."/>
            <person name="Lomo C."/>
            <person name="Sear C."/>
            <person name="Strub G."/>
            <person name="Cielo C."/>
            <person name="Slater S."/>
        </authorList>
    </citation>
    <scope>NUCLEOTIDE SEQUENCE [LARGE SCALE GENOMIC DNA]</scope>
    <source>
        <strain evidence="10">C58 / ATCC 33970</strain>
    </source>
</reference>
<dbReference type="PIR" id="AE2722">
    <property type="entry name" value="AE2722"/>
</dbReference>
<gene>
    <name evidence="9" type="ordered locus">Atu1183</name>
</gene>
<evidence type="ECO:0000256" key="6">
    <source>
        <dbReference type="ARBA" id="ARBA00023163"/>
    </source>
</evidence>
<dbReference type="Pfam" id="PF00940">
    <property type="entry name" value="RNA_pol"/>
    <property type="match status" value="1"/>
</dbReference>
<dbReference type="RefSeq" id="WP_010971451.1">
    <property type="nucleotide sequence ID" value="NC_003062.2"/>
</dbReference>
<name>A9CJE6_AGRFC</name>
<dbReference type="InterPro" id="IPR002092">
    <property type="entry name" value="DNA-dir_Rpol_phage-type"/>
</dbReference>
<dbReference type="PIR" id="B97504">
    <property type="entry name" value="B97504"/>
</dbReference>
<evidence type="ECO:0000256" key="5">
    <source>
        <dbReference type="ARBA" id="ARBA00022695"/>
    </source>
</evidence>
<dbReference type="InterPro" id="IPR029262">
    <property type="entry name" value="RPOL_N"/>
</dbReference>
<keyword evidence="5" id="KW-0548">Nucleotidyltransferase</keyword>
<accession>A9CJE6</accession>
<dbReference type="Proteomes" id="UP000000813">
    <property type="component" value="Chromosome circular"/>
</dbReference>
<dbReference type="STRING" id="176299.Atu1183"/>
<dbReference type="PROSITE" id="PS00489">
    <property type="entry name" value="RNA_POL_PHAGE_2"/>
    <property type="match status" value="1"/>
</dbReference>
<dbReference type="InterPro" id="IPR043502">
    <property type="entry name" value="DNA/RNA_pol_sf"/>
</dbReference>
<evidence type="ECO:0000256" key="2">
    <source>
        <dbReference type="ARBA" id="ARBA00012418"/>
    </source>
</evidence>
<dbReference type="InterPro" id="IPR024075">
    <property type="entry name" value="DNA-dir_RNA_pol_helix_hairp_sf"/>
</dbReference>
<organism evidence="9 10">
    <name type="scientific">Agrobacterium fabrum (strain C58 / ATCC 33970)</name>
    <name type="common">Agrobacterium tumefaciens (strain C58)</name>
    <dbReference type="NCBI Taxonomy" id="176299"/>
    <lineage>
        <taxon>Bacteria</taxon>
        <taxon>Pseudomonadati</taxon>
        <taxon>Pseudomonadota</taxon>
        <taxon>Alphaproteobacteria</taxon>
        <taxon>Hyphomicrobiales</taxon>
        <taxon>Rhizobiaceae</taxon>
        <taxon>Rhizobium/Agrobacterium group</taxon>
        <taxon>Agrobacterium</taxon>
        <taxon>Agrobacterium tumefaciens complex</taxon>
    </lineage>
</organism>
<dbReference type="EnsemblBacteria" id="AAK86987">
    <property type="protein sequence ID" value="AAK86987"/>
    <property type="gene ID" value="Atu1183"/>
</dbReference>
<proteinExistence type="inferred from homology"/>
<keyword evidence="10" id="KW-1185">Reference proteome</keyword>
<comment type="catalytic activity">
    <reaction evidence="7">
        <text>RNA(n) + a ribonucleoside 5'-triphosphate = RNA(n+1) + diphosphate</text>
        <dbReference type="Rhea" id="RHEA:21248"/>
        <dbReference type="Rhea" id="RHEA-COMP:14527"/>
        <dbReference type="Rhea" id="RHEA-COMP:17342"/>
        <dbReference type="ChEBI" id="CHEBI:33019"/>
        <dbReference type="ChEBI" id="CHEBI:61557"/>
        <dbReference type="ChEBI" id="CHEBI:140395"/>
        <dbReference type="EC" id="2.7.7.6"/>
    </reaction>
</comment>
<dbReference type="Gene3D" id="1.10.287.260">
    <property type="match status" value="1"/>
</dbReference>
<dbReference type="Gene3D" id="1.10.1320.10">
    <property type="entry name" value="DNA-directed RNA polymerase, N-terminal domain"/>
    <property type="match status" value="1"/>
</dbReference>
<dbReference type="OrthoDB" id="5465434at2"/>
<dbReference type="Gene3D" id="1.10.287.280">
    <property type="match status" value="1"/>
</dbReference>
<feature type="domain" description="DNA-directed RNA polymerase N-terminal" evidence="8">
    <location>
        <begin position="26"/>
        <end position="308"/>
    </location>
</feature>
<dbReference type="GO" id="GO:0000428">
    <property type="term" value="C:DNA-directed RNA polymerase complex"/>
    <property type="evidence" value="ECO:0007669"/>
    <property type="project" value="UniProtKB-KW"/>
</dbReference>
<comment type="similarity">
    <text evidence="1">Belongs to the phage and mitochondrial RNA polymerase family.</text>
</comment>
<evidence type="ECO:0000256" key="1">
    <source>
        <dbReference type="ARBA" id="ARBA00009493"/>
    </source>
</evidence>
<evidence type="ECO:0000313" key="9">
    <source>
        <dbReference type="EMBL" id="AAK86987.1"/>
    </source>
</evidence>
<dbReference type="EC" id="2.7.7.6" evidence="2"/>
<evidence type="ECO:0000256" key="3">
    <source>
        <dbReference type="ARBA" id="ARBA00022478"/>
    </source>
</evidence>
<keyword evidence="4" id="KW-0808">Transferase</keyword>
<dbReference type="BioCyc" id="AGRO:ATU1183-MONOMER"/>